<dbReference type="FunFam" id="1.25.40.10:FF:000031">
    <property type="entry name" value="Pentatricopeptide repeat-containing protein mitochondrial"/>
    <property type="match status" value="1"/>
</dbReference>
<dbReference type="FunFam" id="1.25.40.10:FF:000351">
    <property type="entry name" value="Pentatricopeptide repeat-containing protein"/>
    <property type="match status" value="1"/>
</dbReference>
<dbReference type="AlphaFoldDB" id="A0AAV3PXV9"/>
<feature type="domain" description="DYW" evidence="4">
    <location>
        <begin position="828"/>
        <end position="920"/>
    </location>
</feature>
<dbReference type="InterPro" id="IPR046960">
    <property type="entry name" value="PPR_At4g14850-like_plant"/>
</dbReference>
<dbReference type="GO" id="GO:0009451">
    <property type="term" value="P:RNA modification"/>
    <property type="evidence" value="ECO:0007669"/>
    <property type="project" value="InterPro"/>
</dbReference>
<dbReference type="Pfam" id="PF14432">
    <property type="entry name" value="DYW_deaminase"/>
    <property type="match status" value="1"/>
</dbReference>
<dbReference type="Gene3D" id="1.25.40.10">
    <property type="entry name" value="Tetratricopeptide repeat domain"/>
    <property type="match status" value="5"/>
</dbReference>
<protein>
    <recommendedName>
        <fullName evidence="4">DYW domain-containing protein</fullName>
    </recommendedName>
</protein>
<comment type="caution">
    <text evidence="5">The sequence shown here is derived from an EMBL/GenBank/DDBJ whole genome shotgun (WGS) entry which is preliminary data.</text>
</comment>
<dbReference type="InterPro" id="IPR046848">
    <property type="entry name" value="E_motif"/>
</dbReference>
<evidence type="ECO:0000256" key="1">
    <source>
        <dbReference type="ARBA" id="ARBA00006643"/>
    </source>
</evidence>
<dbReference type="Proteomes" id="UP001454036">
    <property type="component" value="Unassembled WGS sequence"/>
</dbReference>
<dbReference type="InterPro" id="IPR046849">
    <property type="entry name" value="E2_motif"/>
</dbReference>
<feature type="repeat" description="PPR" evidence="3">
    <location>
        <begin position="279"/>
        <end position="313"/>
    </location>
</feature>
<evidence type="ECO:0000259" key="4">
    <source>
        <dbReference type="Pfam" id="PF14432"/>
    </source>
</evidence>
<dbReference type="FunFam" id="1.25.40.10:FF:000073">
    <property type="entry name" value="Pentatricopeptide repeat-containing protein chloroplastic"/>
    <property type="match status" value="1"/>
</dbReference>
<dbReference type="PROSITE" id="PS51375">
    <property type="entry name" value="PPR"/>
    <property type="match status" value="6"/>
</dbReference>
<name>A0AAV3PXV9_LITER</name>
<feature type="repeat" description="PPR" evidence="3">
    <location>
        <begin position="110"/>
        <end position="144"/>
    </location>
</feature>
<dbReference type="Pfam" id="PF01535">
    <property type="entry name" value="PPR"/>
    <property type="match status" value="4"/>
</dbReference>
<dbReference type="Pfam" id="PF20431">
    <property type="entry name" value="E_motif"/>
    <property type="match status" value="1"/>
</dbReference>
<feature type="repeat" description="PPR" evidence="3">
    <location>
        <begin position="180"/>
        <end position="214"/>
    </location>
</feature>
<evidence type="ECO:0000313" key="6">
    <source>
        <dbReference type="Proteomes" id="UP001454036"/>
    </source>
</evidence>
<dbReference type="NCBIfam" id="TIGR00756">
    <property type="entry name" value="PPR"/>
    <property type="match status" value="7"/>
</dbReference>
<proteinExistence type="inferred from homology"/>
<dbReference type="FunFam" id="1.25.40.10:FF:000366">
    <property type="entry name" value="Pentatricopeptide (PPR) repeat-containing protein"/>
    <property type="match status" value="1"/>
</dbReference>
<evidence type="ECO:0000256" key="3">
    <source>
        <dbReference type="PROSITE-ProRule" id="PRU00708"/>
    </source>
</evidence>
<comment type="similarity">
    <text evidence="1">Belongs to the PPR family. PCMP-H subfamily.</text>
</comment>
<feature type="repeat" description="PPR" evidence="3">
    <location>
        <begin position="512"/>
        <end position="546"/>
    </location>
</feature>
<gene>
    <name evidence="5" type="ORF">LIER_13692</name>
</gene>
<feature type="repeat" description="PPR" evidence="3">
    <location>
        <begin position="380"/>
        <end position="414"/>
    </location>
</feature>
<keyword evidence="6" id="KW-1185">Reference proteome</keyword>
<dbReference type="GO" id="GO:0008270">
    <property type="term" value="F:zinc ion binding"/>
    <property type="evidence" value="ECO:0007669"/>
    <property type="project" value="InterPro"/>
</dbReference>
<dbReference type="InterPro" id="IPR002885">
    <property type="entry name" value="PPR_rpt"/>
</dbReference>
<evidence type="ECO:0000313" key="5">
    <source>
        <dbReference type="EMBL" id="GAA0156128.1"/>
    </source>
</evidence>
<feature type="repeat" description="PPR" evidence="3">
    <location>
        <begin position="613"/>
        <end position="647"/>
    </location>
</feature>
<keyword evidence="2" id="KW-0677">Repeat</keyword>
<dbReference type="InterPro" id="IPR011990">
    <property type="entry name" value="TPR-like_helical_dom_sf"/>
</dbReference>
<dbReference type="PANTHER" id="PTHR47926:SF530">
    <property type="entry name" value="DYW DOMAIN-CONTAINING PROTEIN"/>
    <property type="match status" value="1"/>
</dbReference>
<sequence>MKFNTLARHCHWRTYLAFNFPLAFFSTVNHSIHPTFPGIDQNAVTVSYSKLLSQLSQTKALLPGQQIHAHLFKVALDKDSKHRNHLINLYSKCGLFLFAREMIEESPETDLVSWSSLISGYVQNGFFGNAISTFYEMYHLGISCNEFTYPCVLKACAIKKDLVIGREVHGVVYVSGYGNDIFVLNSLLGMYAKCGEFVDARRLFDEIPEKNVVSWNAMFSCYTQRSAKAIDLFSEMVDSGIRPDEFSLSNILNACTALGDILQGKKIHGSLVKLGYHNDQYSYNALVDMYAKIGDFEDVMDVFEEIPDPDIVSWNAIIAGCVFHDYHGLAIRLLGLMKWSGLSPNMFTLSSTLKACAGLGFPKVGRQIHSFLVKMDTVLDQFVYVGLIDMYCKCNLLEDARLLYDLMPNKDLIALNAIVSGYSSNQADFDCLTLFAEKYKSAVGFDQTTLLAAINSSAGLQAFDVCAQIHTLTIKSGFHLHNFIINSLVDAYGKCNRLDDAVKIFGECPLPDLPSFTSIITAHAQYGQGEDALRFYLKMQDVDLKPDSFVCSSLLNACANLSAFEQGKQIHIHVLKLGFMSDVFSGNSLVNMYAKCGSIEDAGLVFSEVLERNVVSYSAMIGGLAQHGHGTKALQLFENMLKEGVTPNHVTLVNVLYACNHAGLVTEARRYFQTMKESFGIEPTQEHYACMIDVLGRAGKLNEAKDLASKMPFEANGSVWGALLGAARIHKDVELGEHAAEMLSILQPDKSGTHVLLANIYASAGLWENVARVRRRMKGIKVKKEPGMSWVEVKGKVYTFIVGDRSQPRSEEIYNKLEELGDLMIKAGYVPMIETDLHNVEQQEKEKLLLFHSEKLAVAFALLSIPPGAPIIVKKNLRICVDCHTAFKFISKIVSRVIIIRDINRFHHFQCGSCSCGDYW</sequence>
<reference evidence="5 6" key="1">
    <citation type="submission" date="2024-01" db="EMBL/GenBank/DDBJ databases">
        <title>The complete chloroplast genome sequence of Lithospermum erythrorhizon: insights into the phylogenetic relationship among Boraginaceae species and the maternal lineages of purple gromwells.</title>
        <authorList>
            <person name="Okada T."/>
            <person name="Watanabe K."/>
        </authorList>
    </citation>
    <scope>NUCLEOTIDE SEQUENCE [LARGE SCALE GENOMIC DNA]</scope>
</reference>
<accession>A0AAV3PXV9</accession>
<dbReference type="EMBL" id="BAABME010002792">
    <property type="protein sequence ID" value="GAA0156128.1"/>
    <property type="molecule type" value="Genomic_DNA"/>
</dbReference>
<dbReference type="InterPro" id="IPR032867">
    <property type="entry name" value="DYW_dom"/>
</dbReference>
<dbReference type="PANTHER" id="PTHR47926">
    <property type="entry name" value="PENTATRICOPEPTIDE REPEAT-CONTAINING PROTEIN"/>
    <property type="match status" value="1"/>
</dbReference>
<dbReference type="FunFam" id="1.25.40.10:FF:000381">
    <property type="entry name" value="Pentatricopeptide repeat-containing protein"/>
    <property type="match status" value="1"/>
</dbReference>
<dbReference type="Pfam" id="PF20430">
    <property type="entry name" value="Eplus_motif"/>
    <property type="match status" value="1"/>
</dbReference>
<organism evidence="5 6">
    <name type="scientific">Lithospermum erythrorhizon</name>
    <name type="common">Purple gromwell</name>
    <name type="synonym">Lithospermum officinale var. erythrorhizon</name>
    <dbReference type="NCBI Taxonomy" id="34254"/>
    <lineage>
        <taxon>Eukaryota</taxon>
        <taxon>Viridiplantae</taxon>
        <taxon>Streptophyta</taxon>
        <taxon>Embryophyta</taxon>
        <taxon>Tracheophyta</taxon>
        <taxon>Spermatophyta</taxon>
        <taxon>Magnoliopsida</taxon>
        <taxon>eudicotyledons</taxon>
        <taxon>Gunneridae</taxon>
        <taxon>Pentapetalae</taxon>
        <taxon>asterids</taxon>
        <taxon>lamiids</taxon>
        <taxon>Boraginales</taxon>
        <taxon>Boraginaceae</taxon>
        <taxon>Boraginoideae</taxon>
        <taxon>Lithospermeae</taxon>
        <taxon>Lithospermum</taxon>
    </lineage>
</organism>
<evidence type="ECO:0000256" key="2">
    <source>
        <dbReference type="ARBA" id="ARBA00022737"/>
    </source>
</evidence>
<dbReference type="FunFam" id="1.25.40.10:FF:000285">
    <property type="entry name" value="Pentatricopeptide repeat-containing protein, chloroplastic"/>
    <property type="match status" value="1"/>
</dbReference>
<dbReference type="Pfam" id="PF13041">
    <property type="entry name" value="PPR_2"/>
    <property type="match status" value="5"/>
</dbReference>
<dbReference type="GO" id="GO:0003723">
    <property type="term" value="F:RNA binding"/>
    <property type="evidence" value="ECO:0007669"/>
    <property type="project" value="InterPro"/>
</dbReference>